<comment type="caution">
    <text evidence="1">The sequence shown here is derived from an EMBL/GenBank/DDBJ whole genome shotgun (WGS) entry which is preliminary data.</text>
</comment>
<accession>A0A430F4J9</accession>
<sequence>MVEVPAQELISALREQNAQLAYQVAVLTAQNRILQARLGEEAAHE</sequence>
<gene>
    <name evidence="1" type="ORF">D2E22_1996</name>
</gene>
<dbReference type="EMBL" id="QXGI01000012">
    <property type="protein sequence ID" value="RSX44710.1"/>
    <property type="molecule type" value="Genomic_DNA"/>
</dbReference>
<name>A0A430F4J9_9BIFI</name>
<evidence type="ECO:0000313" key="1">
    <source>
        <dbReference type="EMBL" id="RSX44710.1"/>
    </source>
</evidence>
<dbReference type="Proteomes" id="UP000288052">
    <property type="component" value="Unassembled WGS sequence"/>
</dbReference>
<keyword evidence="2" id="KW-1185">Reference proteome</keyword>
<dbReference type="RefSeq" id="WP_164518510.1">
    <property type="nucleotide sequence ID" value="NZ_QXGI01000012.1"/>
</dbReference>
<organism evidence="1 2">
    <name type="scientific">Bifidobacterium castoris</name>
    <dbReference type="NCBI Taxonomy" id="2306972"/>
    <lineage>
        <taxon>Bacteria</taxon>
        <taxon>Bacillati</taxon>
        <taxon>Actinomycetota</taxon>
        <taxon>Actinomycetes</taxon>
        <taxon>Bifidobacteriales</taxon>
        <taxon>Bifidobacteriaceae</taxon>
        <taxon>Bifidobacterium</taxon>
    </lineage>
</organism>
<reference evidence="1 2" key="1">
    <citation type="submission" date="2018-09" db="EMBL/GenBank/DDBJ databases">
        <title>Characterization of the phylogenetic diversity of five novel species belonging to the genus Bifidobacterium.</title>
        <authorList>
            <person name="Lugli G.A."/>
            <person name="Duranti S."/>
            <person name="Milani C."/>
        </authorList>
    </citation>
    <scope>NUCLEOTIDE SEQUENCE [LARGE SCALE GENOMIC DNA]</scope>
    <source>
        <strain evidence="1 2">2020B</strain>
    </source>
</reference>
<proteinExistence type="predicted"/>
<protein>
    <submittedName>
        <fullName evidence="1">Uncharacterized protein</fullName>
    </submittedName>
</protein>
<dbReference type="AlphaFoldDB" id="A0A430F4J9"/>
<evidence type="ECO:0000313" key="2">
    <source>
        <dbReference type="Proteomes" id="UP000288052"/>
    </source>
</evidence>